<keyword evidence="2" id="KW-1185">Reference proteome</keyword>
<gene>
    <name evidence="1" type="ORF">T05_4923</name>
</gene>
<evidence type="ECO:0000313" key="2">
    <source>
        <dbReference type="Proteomes" id="UP000055048"/>
    </source>
</evidence>
<organism evidence="1 2">
    <name type="scientific">Trichinella murrelli</name>
    <dbReference type="NCBI Taxonomy" id="144512"/>
    <lineage>
        <taxon>Eukaryota</taxon>
        <taxon>Metazoa</taxon>
        <taxon>Ecdysozoa</taxon>
        <taxon>Nematoda</taxon>
        <taxon>Enoplea</taxon>
        <taxon>Dorylaimia</taxon>
        <taxon>Trichinellida</taxon>
        <taxon>Trichinellidae</taxon>
        <taxon>Trichinella</taxon>
    </lineage>
</organism>
<dbReference type="EMBL" id="JYDJ01001424">
    <property type="protein sequence ID" value="KRX32035.1"/>
    <property type="molecule type" value="Genomic_DNA"/>
</dbReference>
<evidence type="ECO:0000313" key="1">
    <source>
        <dbReference type="EMBL" id="KRX32035.1"/>
    </source>
</evidence>
<sequence length="95" mass="10444">MGNLKSPIPAPEVTLRQQPHTSVVDSVAWPDFVGINVPNGRSTLCFVPDPTMENMRHCRYNVCGSTLRPSACSQVCINLVASRLVYSFPRQSLSP</sequence>
<dbReference type="Proteomes" id="UP000055048">
    <property type="component" value="Unassembled WGS sequence"/>
</dbReference>
<protein>
    <submittedName>
        <fullName evidence="1">Uncharacterized protein</fullName>
    </submittedName>
</protein>
<comment type="caution">
    <text evidence="1">The sequence shown here is derived from an EMBL/GenBank/DDBJ whole genome shotgun (WGS) entry which is preliminary data.</text>
</comment>
<proteinExistence type="predicted"/>
<reference evidence="1 2" key="1">
    <citation type="submission" date="2015-01" db="EMBL/GenBank/DDBJ databases">
        <title>Evolution of Trichinella species and genotypes.</title>
        <authorList>
            <person name="Korhonen P.K."/>
            <person name="Edoardo P."/>
            <person name="Giuseppe L.R."/>
            <person name="Gasser R.B."/>
        </authorList>
    </citation>
    <scope>NUCLEOTIDE SEQUENCE [LARGE SCALE GENOMIC DNA]</scope>
    <source>
        <strain evidence="1">ISS417</strain>
    </source>
</reference>
<accession>A0A0V0T0M5</accession>
<dbReference type="AlphaFoldDB" id="A0A0V0T0M5"/>
<name>A0A0V0T0M5_9BILA</name>